<dbReference type="Pfam" id="PF13456">
    <property type="entry name" value="RVT_3"/>
    <property type="match status" value="1"/>
</dbReference>
<evidence type="ECO:0000259" key="2">
    <source>
        <dbReference type="Pfam" id="PF13456"/>
    </source>
</evidence>
<dbReference type="EMBL" id="JAATIQ010000115">
    <property type="protein sequence ID" value="KAF4380892.1"/>
    <property type="molecule type" value="Genomic_DNA"/>
</dbReference>
<evidence type="ECO:0008006" key="6">
    <source>
        <dbReference type="Google" id="ProtNLM"/>
    </source>
</evidence>
<keyword evidence="1" id="KW-0812">Transmembrane</keyword>
<dbReference type="InterPro" id="IPR052929">
    <property type="entry name" value="RNase_H-like_EbsB-rel"/>
</dbReference>
<accession>A0A7J6GDJ1</accession>
<dbReference type="AlphaFoldDB" id="A0A7J6GDJ1"/>
<dbReference type="InterPro" id="IPR025836">
    <property type="entry name" value="Zn_knuckle_CX2CX4HX4C"/>
</dbReference>
<evidence type="ECO:0000256" key="1">
    <source>
        <dbReference type="SAM" id="Phobius"/>
    </source>
</evidence>
<dbReference type="Proteomes" id="UP000583929">
    <property type="component" value="Unassembled WGS sequence"/>
</dbReference>
<feature type="transmembrane region" description="Helical" evidence="1">
    <location>
        <begin position="99"/>
        <end position="121"/>
    </location>
</feature>
<dbReference type="CDD" id="cd06222">
    <property type="entry name" value="RNase_H_like"/>
    <property type="match status" value="1"/>
</dbReference>
<reference evidence="4 5" key="1">
    <citation type="journal article" date="2020" name="bioRxiv">
        <title>Sequence and annotation of 42 cannabis genomes reveals extensive copy number variation in cannabinoid synthesis and pathogen resistance genes.</title>
        <authorList>
            <person name="Mckernan K.J."/>
            <person name="Helbert Y."/>
            <person name="Kane L.T."/>
            <person name="Ebling H."/>
            <person name="Zhang L."/>
            <person name="Liu B."/>
            <person name="Eaton Z."/>
            <person name="Mclaughlin S."/>
            <person name="Kingan S."/>
            <person name="Baybayan P."/>
            <person name="Concepcion G."/>
            <person name="Jordan M."/>
            <person name="Riva A."/>
            <person name="Barbazuk W."/>
            <person name="Harkins T."/>
        </authorList>
    </citation>
    <scope>NUCLEOTIDE SEQUENCE [LARGE SCALE GENOMIC DNA]</scope>
    <source>
        <strain evidence="5">cv. Jamaican Lion 4</strain>
        <tissue evidence="4">Leaf</tissue>
    </source>
</reference>
<dbReference type="Pfam" id="PF14392">
    <property type="entry name" value="zf-CCHC_4"/>
    <property type="match status" value="1"/>
</dbReference>
<name>A0A7J6GDJ1_CANSA</name>
<keyword evidence="5" id="KW-1185">Reference proteome</keyword>
<dbReference type="Gene3D" id="3.30.420.10">
    <property type="entry name" value="Ribonuclease H-like superfamily/Ribonuclease H"/>
    <property type="match status" value="1"/>
</dbReference>
<evidence type="ECO:0000313" key="4">
    <source>
        <dbReference type="EMBL" id="KAF4380892.1"/>
    </source>
</evidence>
<dbReference type="PANTHER" id="PTHR47074:SF11">
    <property type="entry name" value="REVERSE TRANSCRIPTASE-LIKE PROTEIN"/>
    <property type="match status" value="1"/>
</dbReference>
<gene>
    <name evidence="4" type="ORF">G4B88_028265</name>
</gene>
<dbReference type="InterPro" id="IPR012337">
    <property type="entry name" value="RNaseH-like_sf"/>
</dbReference>
<dbReference type="InterPro" id="IPR002156">
    <property type="entry name" value="RNaseH_domain"/>
</dbReference>
<dbReference type="GO" id="GO:0004523">
    <property type="term" value="F:RNA-DNA hybrid ribonuclease activity"/>
    <property type="evidence" value="ECO:0007669"/>
    <property type="project" value="InterPro"/>
</dbReference>
<evidence type="ECO:0000313" key="5">
    <source>
        <dbReference type="Proteomes" id="UP000583929"/>
    </source>
</evidence>
<feature type="domain" description="RNase H type-1" evidence="2">
    <location>
        <begin position="458"/>
        <end position="556"/>
    </location>
</feature>
<evidence type="ECO:0000259" key="3">
    <source>
        <dbReference type="Pfam" id="PF14392"/>
    </source>
</evidence>
<feature type="transmembrane region" description="Helical" evidence="1">
    <location>
        <begin position="29"/>
        <end position="53"/>
    </location>
</feature>
<dbReference type="PANTHER" id="PTHR47074">
    <property type="entry name" value="BNAC02G40300D PROTEIN"/>
    <property type="match status" value="1"/>
</dbReference>
<keyword evidence="1" id="KW-1133">Transmembrane helix</keyword>
<feature type="domain" description="Zinc knuckle CX2CX4HX4C" evidence="3">
    <location>
        <begin position="222"/>
        <end position="271"/>
    </location>
</feature>
<proteinExistence type="predicted"/>
<sequence length="568" mass="64234">MGDMVELLGEYRENRKEVMRGSGIDQQGLLAFFFPKLCFSSSSLPPLVFFIFLPLSSSNPERYTNRHFLSHKPSHHHNHYLPPSDGFCRNRRVGSEDDSIFKMALLLQIFLPILLFLLSMASSSRTLNSLTALEDEESLIHDFDHISLNHPSDSNSLCLFFKLLTPKSCDGDRRRVLEEQPSHFDNPQLAQFIADEIGELIEIYPLSLLENFGPYLRLRILFDITKPLRHGMTIQFRGISNPKWINFKFESLSNFCYLCGLVDHTYNKCTKYLMRCDNFLLPPLLEYKETLRATTPAHHKRNPFEISNSTPYEEYFPRSIANNQILQQAVDQFLRVDTSTTGFAPPPAFVPALFSHSTIPPPIMTTSIITHTDKGKGIDVTMPSPSPPQSTRSAGPVIQEPCPFASPISSPGTRRPFTRQSAQVGNSEDTPALYVDAALDQDRCITRLDFVFKVGSHRIIDSAKIQKPGASSPIFTEAQALYHGLSWCLSSQLMPRFIFSDCLNLISKVNGTWKDNSALSSLVAQIRLSFSNFHGVSFLHLPRQLNTSAHSLAKEAIRMREDDHEDSF</sequence>
<dbReference type="SUPFAM" id="SSF53098">
    <property type="entry name" value="Ribonuclease H-like"/>
    <property type="match status" value="1"/>
</dbReference>
<dbReference type="GO" id="GO:0003676">
    <property type="term" value="F:nucleic acid binding"/>
    <property type="evidence" value="ECO:0007669"/>
    <property type="project" value="InterPro"/>
</dbReference>
<keyword evidence="1" id="KW-0472">Membrane</keyword>
<dbReference type="InterPro" id="IPR044730">
    <property type="entry name" value="RNase_H-like_dom_plant"/>
</dbReference>
<organism evidence="4 5">
    <name type="scientific">Cannabis sativa</name>
    <name type="common">Hemp</name>
    <name type="synonym">Marijuana</name>
    <dbReference type="NCBI Taxonomy" id="3483"/>
    <lineage>
        <taxon>Eukaryota</taxon>
        <taxon>Viridiplantae</taxon>
        <taxon>Streptophyta</taxon>
        <taxon>Embryophyta</taxon>
        <taxon>Tracheophyta</taxon>
        <taxon>Spermatophyta</taxon>
        <taxon>Magnoliopsida</taxon>
        <taxon>eudicotyledons</taxon>
        <taxon>Gunneridae</taxon>
        <taxon>Pentapetalae</taxon>
        <taxon>rosids</taxon>
        <taxon>fabids</taxon>
        <taxon>Rosales</taxon>
        <taxon>Cannabaceae</taxon>
        <taxon>Cannabis</taxon>
    </lineage>
</organism>
<dbReference type="InterPro" id="IPR036397">
    <property type="entry name" value="RNaseH_sf"/>
</dbReference>
<protein>
    <recommendedName>
        <fullName evidence="6">RNase H type-1 domain-containing protein</fullName>
    </recommendedName>
</protein>
<comment type="caution">
    <text evidence="4">The sequence shown here is derived from an EMBL/GenBank/DDBJ whole genome shotgun (WGS) entry which is preliminary data.</text>
</comment>